<dbReference type="Proteomes" id="UP000005984">
    <property type="component" value="Unassembled WGS sequence"/>
</dbReference>
<name>C2BD52_9FIRM</name>
<protein>
    <submittedName>
        <fullName evidence="1">Uncharacterized protein</fullName>
    </submittedName>
</protein>
<comment type="caution">
    <text evidence="1">The sequence shown here is derived from an EMBL/GenBank/DDBJ whole genome shotgun (WGS) entry which is preliminary data.</text>
</comment>
<dbReference type="RefSeq" id="WP_004827379.1">
    <property type="nucleotide sequence ID" value="NZ_GG666045.1"/>
</dbReference>
<organism evidence="1 2">
    <name type="scientific">Anaerococcus lactolyticus ATCC 51172</name>
    <dbReference type="NCBI Taxonomy" id="525254"/>
    <lineage>
        <taxon>Bacteria</taxon>
        <taxon>Bacillati</taxon>
        <taxon>Bacillota</taxon>
        <taxon>Tissierellia</taxon>
        <taxon>Tissierellales</taxon>
        <taxon>Peptoniphilaceae</taxon>
        <taxon>Anaerococcus</taxon>
    </lineage>
</organism>
<evidence type="ECO:0000313" key="2">
    <source>
        <dbReference type="Proteomes" id="UP000005984"/>
    </source>
</evidence>
<reference evidence="1 2" key="1">
    <citation type="submission" date="2008-10" db="EMBL/GenBank/DDBJ databases">
        <authorList>
            <person name="Qin X."/>
            <person name="Bachman B."/>
            <person name="Battles P."/>
            <person name="Bell A."/>
            <person name="Bess C."/>
            <person name="Bickham C."/>
            <person name="Chaboub L."/>
            <person name="Chen D."/>
            <person name="Coyle M."/>
            <person name="Deiros D.R."/>
            <person name="Dinh H."/>
            <person name="Forbes L."/>
            <person name="Fowler G."/>
            <person name="Francisco L."/>
            <person name="Fu Q."/>
            <person name="Gubbala S."/>
            <person name="Hale W."/>
            <person name="Han Y."/>
            <person name="Hemphill L."/>
            <person name="Highlander S.K."/>
            <person name="Hirani K."/>
            <person name="Hogues M."/>
            <person name="Jackson L."/>
            <person name="Jakkamsetti A."/>
            <person name="Javaid M."/>
            <person name="Jiang H."/>
            <person name="Korchina V."/>
            <person name="Kovar C."/>
            <person name="Lara F."/>
            <person name="Lee S."/>
            <person name="Mata R."/>
            <person name="Mathew T."/>
            <person name="Moen C."/>
            <person name="Morales K."/>
            <person name="Munidasa M."/>
            <person name="Nazareth L."/>
            <person name="Ngo R."/>
            <person name="Nguyen L."/>
            <person name="Okwuonu G."/>
            <person name="Ongeri F."/>
            <person name="Patil S."/>
            <person name="Petrosino J."/>
            <person name="Pham C."/>
            <person name="Pham P."/>
            <person name="Pu L.-L."/>
            <person name="Puazo M."/>
            <person name="Raj R."/>
            <person name="Reid J."/>
            <person name="Rouhana J."/>
            <person name="Saada N."/>
            <person name="Shang Y."/>
            <person name="Simmons D."/>
            <person name="Thornton R."/>
            <person name="Warren J."/>
            <person name="Weissenberger G."/>
            <person name="Zhang J."/>
            <person name="Zhang L."/>
            <person name="Zhou C."/>
            <person name="Zhu D."/>
            <person name="Muzny D."/>
            <person name="Worley K."/>
            <person name="Gibbs R."/>
        </authorList>
    </citation>
    <scope>NUCLEOTIDE SEQUENCE [LARGE SCALE GENOMIC DNA]</scope>
    <source>
        <strain evidence="1 2">ATCC 51172</strain>
    </source>
</reference>
<accession>C2BD52</accession>
<sequence length="49" mass="5840">MAQVIIVLNKDELEEFKELCKYIKVLKIRNKEKLLGFLKAVEFTEEINK</sequence>
<evidence type="ECO:0000313" key="1">
    <source>
        <dbReference type="EMBL" id="EEI87244.1"/>
    </source>
</evidence>
<dbReference type="HOGENOM" id="CLU_3131664_0_0_9"/>
<dbReference type="AlphaFoldDB" id="C2BD52"/>
<gene>
    <name evidence="1" type="ORF">HMPREF0072_0272</name>
</gene>
<dbReference type="EMBL" id="ABYO01000015">
    <property type="protein sequence ID" value="EEI87244.1"/>
    <property type="molecule type" value="Genomic_DNA"/>
</dbReference>
<proteinExistence type="predicted"/>
<dbReference type="STRING" id="525254.HMPREF0072_0272"/>
<keyword evidence="2" id="KW-1185">Reference proteome</keyword>